<reference evidence="3 4" key="1">
    <citation type="submission" date="2024-09" db="EMBL/GenBank/DDBJ databases">
        <title>The Natural Products Discovery Center: Release of the First 8490 Sequenced Strains for Exploring Actinobacteria Biosynthetic Diversity.</title>
        <authorList>
            <person name="Kalkreuter E."/>
            <person name="Kautsar S.A."/>
            <person name="Yang D."/>
            <person name="Bader C.D."/>
            <person name="Teijaro C.N."/>
            <person name="Fluegel L."/>
            <person name="Davis C.M."/>
            <person name="Simpson J.R."/>
            <person name="Lauterbach L."/>
            <person name="Steele A.D."/>
            <person name="Gui C."/>
            <person name="Meng S."/>
            <person name="Li G."/>
            <person name="Viehrig K."/>
            <person name="Ye F."/>
            <person name="Su P."/>
            <person name="Kiefer A.F."/>
            <person name="Nichols A."/>
            <person name="Cepeda A.J."/>
            <person name="Yan W."/>
            <person name="Fan B."/>
            <person name="Jiang Y."/>
            <person name="Adhikari A."/>
            <person name="Zheng C.-J."/>
            <person name="Schuster L."/>
            <person name="Cowan T.M."/>
            <person name="Smanski M.J."/>
            <person name="Chevrette M.G."/>
            <person name="De Carvalho L.P.S."/>
            <person name="Shen B."/>
        </authorList>
    </citation>
    <scope>NUCLEOTIDE SEQUENCE [LARGE SCALE GENOMIC DNA]</scope>
    <source>
        <strain evidence="3 4">NPDC059500</strain>
    </source>
</reference>
<gene>
    <name evidence="3" type="ORF">ACFW88_22030</name>
</gene>
<dbReference type="Pfam" id="PF01230">
    <property type="entry name" value="HIT"/>
    <property type="match status" value="1"/>
</dbReference>
<dbReference type="EMBL" id="JBHYTS010000035">
    <property type="protein sequence ID" value="MFE1753185.1"/>
    <property type="molecule type" value="Genomic_DNA"/>
</dbReference>
<dbReference type="GO" id="GO:0032259">
    <property type="term" value="P:methylation"/>
    <property type="evidence" value="ECO:0007669"/>
    <property type="project" value="UniProtKB-KW"/>
</dbReference>
<sequence>MGVSAADTDCVFCGIVGGRVRASRVYEDAQVLSFMEIHPAAPGDLLVIPKAHAAGLEDIDRALTAHLFGVVHVLVRGLRRSGLPCEGVNVFLADGETADQTVFHLHVHVFPRTADDRFRLDVRWQERSRADLDDDAARIRAGLTRAGLTRAGLARGGRAPGHS</sequence>
<evidence type="ECO:0000259" key="2">
    <source>
        <dbReference type="PROSITE" id="PS51084"/>
    </source>
</evidence>
<feature type="domain" description="HIT" evidence="2">
    <location>
        <begin position="11"/>
        <end position="119"/>
    </location>
</feature>
<dbReference type="Proteomes" id="UP001599756">
    <property type="component" value="Unassembled WGS sequence"/>
</dbReference>
<proteinExistence type="predicted"/>
<dbReference type="PRINTS" id="PR00332">
    <property type="entry name" value="HISTRIAD"/>
</dbReference>
<dbReference type="PANTHER" id="PTHR46648">
    <property type="entry name" value="HIT FAMILY PROTEIN 1"/>
    <property type="match status" value="1"/>
</dbReference>
<organism evidence="3 4">
    <name type="scientific">Streptomyces anandii</name>
    <dbReference type="NCBI Taxonomy" id="285454"/>
    <lineage>
        <taxon>Bacteria</taxon>
        <taxon>Bacillati</taxon>
        <taxon>Actinomycetota</taxon>
        <taxon>Actinomycetes</taxon>
        <taxon>Kitasatosporales</taxon>
        <taxon>Streptomycetaceae</taxon>
        <taxon>Streptomyces</taxon>
    </lineage>
</organism>
<dbReference type="Gene3D" id="3.30.428.10">
    <property type="entry name" value="HIT-like"/>
    <property type="match status" value="1"/>
</dbReference>
<dbReference type="RefSeq" id="WP_381827085.1">
    <property type="nucleotide sequence ID" value="NZ_JBHYTS010000035.1"/>
</dbReference>
<keyword evidence="3" id="KW-0489">Methyltransferase</keyword>
<dbReference type="InterPro" id="IPR036265">
    <property type="entry name" value="HIT-like_sf"/>
</dbReference>
<dbReference type="InterPro" id="IPR001310">
    <property type="entry name" value="Histidine_triad_HIT"/>
</dbReference>
<dbReference type="GO" id="GO:0008168">
    <property type="term" value="F:methyltransferase activity"/>
    <property type="evidence" value="ECO:0007669"/>
    <property type="project" value="UniProtKB-KW"/>
</dbReference>
<dbReference type="InterPro" id="IPR019808">
    <property type="entry name" value="Histidine_triad_CS"/>
</dbReference>
<keyword evidence="3" id="KW-0808">Transferase</keyword>
<comment type="caution">
    <text evidence="3">The sequence shown here is derived from an EMBL/GenBank/DDBJ whole genome shotgun (WGS) entry which is preliminary data.</text>
</comment>
<evidence type="ECO:0000313" key="4">
    <source>
        <dbReference type="Proteomes" id="UP001599756"/>
    </source>
</evidence>
<evidence type="ECO:0000256" key="1">
    <source>
        <dbReference type="PROSITE-ProRule" id="PRU00464"/>
    </source>
</evidence>
<name>A0ABW6HAA9_9ACTN</name>
<keyword evidence="4" id="KW-1185">Reference proteome</keyword>
<dbReference type="SUPFAM" id="SSF54197">
    <property type="entry name" value="HIT-like"/>
    <property type="match status" value="1"/>
</dbReference>
<dbReference type="PROSITE" id="PS00892">
    <property type="entry name" value="HIT_1"/>
    <property type="match status" value="1"/>
</dbReference>
<dbReference type="InterPro" id="IPR011146">
    <property type="entry name" value="HIT-like"/>
</dbReference>
<dbReference type="EC" id="2.1.1.-" evidence="3"/>
<evidence type="ECO:0000313" key="3">
    <source>
        <dbReference type="EMBL" id="MFE1753185.1"/>
    </source>
</evidence>
<accession>A0ABW6HAA9</accession>
<feature type="short sequence motif" description="Histidine triad motif" evidence="1">
    <location>
        <begin position="104"/>
        <end position="108"/>
    </location>
</feature>
<protein>
    <submittedName>
        <fullName evidence="3">HIT family protein</fullName>
        <ecNumber evidence="3">2.1.1.-</ecNumber>
    </submittedName>
</protein>
<dbReference type="PROSITE" id="PS51084">
    <property type="entry name" value="HIT_2"/>
    <property type="match status" value="1"/>
</dbReference>
<dbReference type="PANTHER" id="PTHR46648:SF1">
    <property type="entry name" value="ADENOSINE 5'-MONOPHOSPHORAMIDASE HNT1"/>
    <property type="match status" value="1"/>
</dbReference>